<dbReference type="InterPro" id="IPR019606">
    <property type="entry name" value="GerMN"/>
</dbReference>
<dbReference type="PROSITE" id="PS51257">
    <property type="entry name" value="PROKAR_LIPOPROTEIN"/>
    <property type="match status" value="1"/>
</dbReference>
<evidence type="ECO:0000313" key="3">
    <source>
        <dbReference type="Proteomes" id="UP001296993"/>
    </source>
</evidence>
<keyword evidence="3" id="KW-1185">Reference proteome</keyword>
<dbReference type="SUPFAM" id="SSF82171">
    <property type="entry name" value="DPP6 N-terminal domain-like"/>
    <property type="match status" value="1"/>
</dbReference>
<protein>
    <recommendedName>
        <fullName evidence="1">GerMN domain-containing protein</fullName>
    </recommendedName>
</protein>
<accession>A0ABS4XG36</accession>
<dbReference type="Proteomes" id="UP001296993">
    <property type="component" value="Unassembled WGS sequence"/>
</dbReference>
<reference evidence="2 3" key="1">
    <citation type="submission" date="2021-03" db="EMBL/GenBank/DDBJ databases">
        <title>Sequencing the genomes of 1000 actinobacteria strains.</title>
        <authorList>
            <person name="Klenk H.-P."/>
        </authorList>
    </citation>
    <scope>NUCLEOTIDE SEQUENCE [LARGE SCALE GENOMIC DNA]</scope>
    <source>
        <strain evidence="2 3">DSM 15797</strain>
    </source>
</reference>
<proteinExistence type="predicted"/>
<feature type="domain" description="GerMN" evidence="1">
    <location>
        <begin position="205"/>
        <end position="296"/>
    </location>
</feature>
<evidence type="ECO:0000259" key="1">
    <source>
        <dbReference type="SMART" id="SM00909"/>
    </source>
</evidence>
<gene>
    <name evidence="2" type="ORF">JOF47_002190</name>
</gene>
<dbReference type="EMBL" id="JAGIOF010000001">
    <property type="protein sequence ID" value="MBP2386679.1"/>
    <property type="molecule type" value="Genomic_DNA"/>
</dbReference>
<evidence type="ECO:0000313" key="2">
    <source>
        <dbReference type="EMBL" id="MBP2386679.1"/>
    </source>
</evidence>
<name>A0ABS4XG36_9MICC</name>
<dbReference type="Pfam" id="PF10647">
    <property type="entry name" value="Gmad1"/>
    <property type="match status" value="1"/>
</dbReference>
<dbReference type="Pfam" id="PF25976">
    <property type="entry name" value="LpqB_N"/>
    <property type="match status" value="1"/>
</dbReference>
<dbReference type="InterPro" id="IPR018910">
    <property type="entry name" value="LpqB_C"/>
</dbReference>
<dbReference type="SMART" id="SM00909">
    <property type="entry name" value="Germane"/>
    <property type="match status" value="1"/>
</dbReference>
<dbReference type="InterPro" id="IPR059026">
    <property type="entry name" value="LpqB_N"/>
</dbReference>
<organism evidence="2 3">
    <name type="scientific">Paeniglutamicibacter kerguelensis</name>
    <dbReference type="NCBI Taxonomy" id="254788"/>
    <lineage>
        <taxon>Bacteria</taxon>
        <taxon>Bacillati</taxon>
        <taxon>Actinomycetota</taxon>
        <taxon>Actinomycetes</taxon>
        <taxon>Micrococcales</taxon>
        <taxon>Micrococcaceae</taxon>
        <taxon>Paeniglutamicibacter</taxon>
    </lineage>
</organism>
<dbReference type="RefSeq" id="WP_209997604.1">
    <property type="nucleotide sequence ID" value="NZ_BAAAJY010000002.1"/>
</dbReference>
<dbReference type="Pfam" id="PF10646">
    <property type="entry name" value="Germane"/>
    <property type="match status" value="1"/>
</dbReference>
<sequence length="569" mass="61653">MPRPHSGIRRALALLLGLVLVLSGCSAIPRSGPVQALQVENVAEGQGSTFSPPGPKVDAHPREIIEGFIEAGIAPQDDYKVAREFLNPKQNGVWKGSVQTLVYDARPSVIPGSRPSTFTIQLEVVAQIDANGVMTELPPHSTRAVDMTLEKLNGQWKISELPDGTMIDRDSFNGLFAAQPIYFYDATYHYAVPDMRWFPKRTGLAAAMVEALLKGPAGYLENAVVSAFPSGSSLVRSAVPIESQRATVDLNSATFIDATELSRQQMQQQLDLTLKGLSSIRSVVMTDEQREVKLGPADPQFIPAQVNAPVPDTQIGIVDQALYYVKGKAINRVAGIDDISEYDPRDPAMSPLGNRYAFLDGTFTRLFTVDDLGHSRVVARGTALVRPSIDTSGWTWTADHGAKTRILAVPEDTLLNGKVRPIAADWLNDSSISSIRISRDGARALIVSSKAGVSTVSISGILRDSDGTPRGFATPMHLYPSVPVTRAVWDSDSSIIVASSDPNERVEAERINLGGKPEKFQPLLGMVGLSAGPGERRPVFAETKDKLYTRVGNSWHKMEESARDLSYPG</sequence>
<comment type="caution">
    <text evidence="2">The sequence shown here is derived from an EMBL/GenBank/DDBJ whole genome shotgun (WGS) entry which is preliminary data.</text>
</comment>